<organism evidence="1">
    <name type="scientific">Arundo donax</name>
    <name type="common">Giant reed</name>
    <name type="synonym">Donax arundinaceus</name>
    <dbReference type="NCBI Taxonomy" id="35708"/>
    <lineage>
        <taxon>Eukaryota</taxon>
        <taxon>Viridiplantae</taxon>
        <taxon>Streptophyta</taxon>
        <taxon>Embryophyta</taxon>
        <taxon>Tracheophyta</taxon>
        <taxon>Spermatophyta</taxon>
        <taxon>Magnoliopsida</taxon>
        <taxon>Liliopsida</taxon>
        <taxon>Poales</taxon>
        <taxon>Poaceae</taxon>
        <taxon>PACMAD clade</taxon>
        <taxon>Arundinoideae</taxon>
        <taxon>Arundineae</taxon>
        <taxon>Arundo</taxon>
    </lineage>
</organism>
<accession>A0A0A9DNA7</accession>
<reference evidence="1" key="2">
    <citation type="journal article" date="2015" name="Data Brief">
        <title>Shoot transcriptome of the giant reed, Arundo donax.</title>
        <authorList>
            <person name="Barrero R.A."/>
            <person name="Guerrero F.D."/>
            <person name="Moolhuijzen P."/>
            <person name="Goolsby J.A."/>
            <person name="Tidwell J."/>
            <person name="Bellgard S.E."/>
            <person name="Bellgard M.I."/>
        </authorList>
    </citation>
    <scope>NUCLEOTIDE SEQUENCE</scope>
    <source>
        <tissue evidence="1">Shoot tissue taken approximately 20 cm above the soil surface</tissue>
    </source>
</reference>
<dbReference type="EMBL" id="GBRH01212633">
    <property type="protein sequence ID" value="JAD85262.1"/>
    <property type="molecule type" value="Transcribed_RNA"/>
</dbReference>
<protein>
    <submittedName>
        <fullName evidence="1">Uncharacterized protein</fullName>
    </submittedName>
</protein>
<sequence length="114" mass="13308">MFVLVSNVSKFACMQITIHLNSCMLFSCSLPFTACFIYIFISFITKRYIFSYSTRVLCFFVCAARAFRLFVPWSSEKGVDHKRVLFMPDESNCGVIYPPFVARELTKSFLNYTW</sequence>
<reference evidence="1" key="1">
    <citation type="submission" date="2014-09" db="EMBL/GenBank/DDBJ databases">
        <authorList>
            <person name="Magalhaes I.L.F."/>
            <person name="Oliveira U."/>
            <person name="Santos F.R."/>
            <person name="Vidigal T.H.D.A."/>
            <person name="Brescovit A.D."/>
            <person name="Santos A.J."/>
        </authorList>
    </citation>
    <scope>NUCLEOTIDE SEQUENCE</scope>
    <source>
        <tissue evidence="1">Shoot tissue taken approximately 20 cm above the soil surface</tissue>
    </source>
</reference>
<dbReference type="AlphaFoldDB" id="A0A0A9DNA7"/>
<name>A0A0A9DNA7_ARUDO</name>
<proteinExistence type="predicted"/>
<evidence type="ECO:0000313" key="1">
    <source>
        <dbReference type="EMBL" id="JAD85262.1"/>
    </source>
</evidence>